<reference evidence="2 3" key="1">
    <citation type="submission" date="2019-10" db="EMBL/GenBank/DDBJ databases">
        <title>Dictyobacter vulcani sp. nov., within the class Ktedonobacteria, isolated from soil of volcanic Mt. Zao.</title>
        <authorList>
            <person name="Zheng Y."/>
            <person name="Wang C.M."/>
            <person name="Sakai Y."/>
            <person name="Abe K."/>
            <person name="Yokota A."/>
            <person name="Yabe S."/>
        </authorList>
    </citation>
    <scope>NUCLEOTIDE SEQUENCE [LARGE SCALE GENOMIC DNA]</scope>
    <source>
        <strain evidence="2 3">W12</strain>
    </source>
</reference>
<evidence type="ECO:0000313" key="2">
    <source>
        <dbReference type="EMBL" id="GER87081.1"/>
    </source>
</evidence>
<evidence type="ECO:0000313" key="3">
    <source>
        <dbReference type="Proteomes" id="UP000326912"/>
    </source>
</evidence>
<dbReference type="Proteomes" id="UP000326912">
    <property type="component" value="Unassembled WGS sequence"/>
</dbReference>
<feature type="region of interest" description="Disordered" evidence="1">
    <location>
        <begin position="1"/>
        <end position="43"/>
    </location>
</feature>
<dbReference type="EMBL" id="BKZW01000001">
    <property type="protein sequence ID" value="GER87081.1"/>
    <property type="molecule type" value="Genomic_DNA"/>
</dbReference>
<dbReference type="AlphaFoldDB" id="A0A5J4KLH4"/>
<proteinExistence type="predicted"/>
<evidence type="ECO:0000256" key="1">
    <source>
        <dbReference type="SAM" id="MobiDB-lite"/>
    </source>
</evidence>
<organism evidence="2 3">
    <name type="scientific">Dictyobacter vulcani</name>
    <dbReference type="NCBI Taxonomy" id="2607529"/>
    <lineage>
        <taxon>Bacteria</taxon>
        <taxon>Bacillati</taxon>
        <taxon>Chloroflexota</taxon>
        <taxon>Ktedonobacteria</taxon>
        <taxon>Ktedonobacterales</taxon>
        <taxon>Dictyobacteraceae</taxon>
        <taxon>Dictyobacter</taxon>
    </lineage>
</organism>
<gene>
    <name evidence="2" type="ORF">KDW_12430</name>
</gene>
<dbReference type="RefSeq" id="WP_151755119.1">
    <property type="nucleotide sequence ID" value="NZ_BKZW01000001.1"/>
</dbReference>
<accession>A0A5J4KLH4</accession>
<feature type="compositionally biased region" description="Polar residues" evidence="1">
    <location>
        <begin position="31"/>
        <end position="43"/>
    </location>
</feature>
<comment type="caution">
    <text evidence="2">The sequence shown here is derived from an EMBL/GenBank/DDBJ whole genome shotgun (WGS) entry which is preliminary data.</text>
</comment>
<keyword evidence="3" id="KW-1185">Reference proteome</keyword>
<protein>
    <submittedName>
        <fullName evidence="2">Uncharacterized protein</fullName>
    </submittedName>
</protein>
<sequence>MSYPSWTGIPPATIPSGRSRHSFRHLPPERNSPTSPNLRTSPLYTAYHHPSTAIINSQGNIAGTMIGPQKLTDHKTIGIL</sequence>
<name>A0A5J4KLH4_9CHLR</name>